<protein>
    <submittedName>
        <fullName evidence="1">Uncharacterized protein</fullName>
    </submittedName>
</protein>
<gene>
    <name evidence="1" type="ORF">IEC33019_4943</name>
</gene>
<reference evidence="1" key="1">
    <citation type="submission" date="2016-07" db="EMBL/GenBank/DDBJ databases">
        <title>New class B carbapenemase carried by novel plasmid in Pseudomonas putida enviromental strain in eastern Amazonia.</title>
        <authorList>
            <person name="Souza C.O."/>
            <person name="Lima K.V."/>
            <person name="Brasiliense D.M."/>
            <person name="Perez-Chaparro P.J."/>
            <person name="Mamizuka E.M."/>
            <person name="Lima M.O."/>
            <person name="Lima L.N."/>
            <person name="McCulloch J.A."/>
        </authorList>
    </citation>
    <scope>NUCLEOTIDE SEQUENCE [LARGE SCALE GENOMIC DNA]</scope>
    <source>
        <strain evidence="1">IEC33019</strain>
    </source>
</reference>
<evidence type="ECO:0000313" key="1">
    <source>
        <dbReference type="EMBL" id="ANY90425.1"/>
    </source>
</evidence>
<name>A0A1B2FDY3_PSEPU</name>
<organism evidence="1">
    <name type="scientific">Pseudomonas putida</name>
    <name type="common">Arthrobacter siderocapsulatus</name>
    <dbReference type="NCBI Taxonomy" id="303"/>
    <lineage>
        <taxon>Bacteria</taxon>
        <taxon>Pseudomonadati</taxon>
        <taxon>Pseudomonadota</taxon>
        <taxon>Gammaproteobacteria</taxon>
        <taxon>Pseudomonadales</taxon>
        <taxon>Pseudomonadaceae</taxon>
        <taxon>Pseudomonas</taxon>
    </lineage>
</organism>
<accession>A0A1B2FDY3</accession>
<proteinExistence type="predicted"/>
<dbReference type="RefSeq" id="WP_099594001.1">
    <property type="nucleotide sequence ID" value="NZ_CP016634.1"/>
</dbReference>
<dbReference type="EMBL" id="CP016634">
    <property type="protein sequence ID" value="ANY90425.1"/>
    <property type="molecule type" value="Genomic_DNA"/>
</dbReference>
<sequence length="82" mass="9274">MSDKCSTPISVQEWYQLLHDTAALLEAPKHHHRELLHQAYALRDAHVVDANTLAEMLELADEALAHAHDVHAEQEWSSGDRV</sequence>
<dbReference type="AlphaFoldDB" id="A0A1B2FDY3"/>